<evidence type="ECO:0000256" key="3">
    <source>
        <dbReference type="ARBA" id="ARBA00022989"/>
    </source>
</evidence>
<comment type="similarity">
    <text evidence="5">Belongs to the SAT4 family.</text>
</comment>
<dbReference type="PANTHER" id="PTHR33048">
    <property type="entry name" value="PTH11-LIKE INTEGRAL MEMBRANE PROTEIN (AFU_ORTHOLOGUE AFUA_5G11245)"/>
    <property type="match status" value="1"/>
</dbReference>
<dbReference type="Pfam" id="PF20684">
    <property type="entry name" value="Fung_rhodopsin"/>
    <property type="match status" value="1"/>
</dbReference>
<evidence type="ECO:0000313" key="10">
    <source>
        <dbReference type="Proteomes" id="UP000076584"/>
    </source>
</evidence>
<keyword evidence="3 7" id="KW-1133">Transmembrane helix</keyword>
<protein>
    <submittedName>
        <fullName evidence="9">Integral membrane protein</fullName>
    </submittedName>
</protein>
<name>A0A167CLV2_COLIC</name>
<dbReference type="InterPro" id="IPR049326">
    <property type="entry name" value="Rhodopsin_dom_fungi"/>
</dbReference>
<feature type="transmembrane region" description="Helical" evidence="7">
    <location>
        <begin position="64"/>
        <end position="86"/>
    </location>
</feature>
<evidence type="ECO:0000256" key="6">
    <source>
        <dbReference type="SAM" id="MobiDB-lite"/>
    </source>
</evidence>
<evidence type="ECO:0000256" key="1">
    <source>
        <dbReference type="ARBA" id="ARBA00004141"/>
    </source>
</evidence>
<dbReference type="GO" id="GO:0016020">
    <property type="term" value="C:membrane"/>
    <property type="evidence" value="ECO:0007669"/>
    <property type="project" value="UniProtKB-SubCell"/>
</dbReference>
<reference evidence="9 10" key="1">
    <citation type="submission" date="2015-06" db="EMBL/GenBank/DDBJ databases">
        <title>Survival trade-offs in plant roots during colonization by closely related pathogenic and mutualistic fungi.</title>
        <authorList>
            <person name="Hacquard S."/>
            <person name="Kracher B."/>
            <person name="Hiruma K."/>
            <person name="Weinman A."/>
            <person name="Muench P."/>
            <person name="Garrido Oter R."/>
            <person name="Ver Loren van Themaat E."/>
            <person name="Dallerey J.-F."/>
            <person name="Damm U."/>
            <person name="Henrissat B."/>
            <person name="Lespinet O."/>
            <person name="Thon M."/>
            <person name="Kemen E."/>
            <person name="McHardy A.C."/>
            <person name="Schulze-Lefert P."/>
            <person name="O'Connell R.J."/>
        </authorList>
    </citation>
    <scope>NUCLEOTIDE SEQUENCE [LARGE SCALE GENOMIC DNA]</scope>
    <source>
        <strain evidence="9 10">MAFF 238704</strain>
    </source>
</reference>
<comment type="subcellular location">
    <subcellularLocation>
        <location evidence="1">Membrane</location>
        <topology evidence="1">Multi-pass membrane protein</topology>
    </subcellularLocation>
</comment>
<evidence type="ECO:0000256" key="5">
    <source>
        <dbReference type="ARBA" id="ARBA00038359"/>
    </source>
</evidence>
<dbReference type="InterPro" id="IPR052337">
    <property type="entry name" value="SAT4-like"/>
</dbReference>
<feature type="transmembrane region" description="Helical" evidence="7">
    <location>
        <begin position="27"/>
        <end position="49"/>
    </location>
</feature>
<evidence type="ECO:0000256" key="7">
    <source>
        <dbReference type="SAM" id="Phobius"/>
    </source>
</evidence>
<feature type="transmembrane region" description="Helical" evidence="7">
    <location>
        <begin position="172"/>
        <end position="190"/>
    </location>
</feature>
<evidence type="ECO:0000259" key="8">
    <source>
        <dbReference type="Pfam" id="PF20684"/>
    </source>
</evidence>
<gene>
    <name evidence="9" type="ORF">CI238_13188</name>
</gene>
<evidence type="ECO:0000313" key="9">
    <source>
        <dbReference type="EMBL" id="KZL82760.1"/>
    </source>
</evidence>
<accession>A0A167CLV2</accession>
<keyword evidence="2 7" id="KW-0812">Transmembrane</keyword>
<dbReference type="Proteomes" id="UP000076584">
    <property type="component" value="Unassembled WGS sequence"/>
</dbReference>
<feature type="transmembrane region" description="Helical" evidence="7">
    <location>
        <begin position="107"/>
        <end position="131"/>
    </location>
</feature>
<proteinExistence type="inferred from homology"/>
<keyword evidence="4 7" id="KW-0472">Membrane</keyword>
<comment type="caution">
    <text evidence="9">The sequence shown here is derived from an EMBL/GenBank/DDBJ whole genome shotgun (WGS) entry which is preliminary data.</text>
</comment>
<feature type="transmembrane region" description="Helical" evidence="7">
    <location>
        <begin position="143"/>
        <end position="160"/>
    </location>
</feature>
<organism evidence="9 10">
    <name type="scientific">Colletotrichum incanum</name>
    <name type="common">Soybean anthracnose fungus</name>
    <dbReference type="NCBI Taxonomy" id="1573173"/>
    <lineage>
        <taxon>Eukaryota</taxon>
        <taxon>Fungi</taxon>
        <taxon>Dikarya</taxon>
        <taxon>Ascomycota</taxon>
        <taxon>Pezizomycotina</taxon>
        <taxon>Sordariomycetes</taxon>
        <taxon>Hypocreomycetidae</taxon>
        <taxon>Glomerellales</taxon>
        <taxon>Glomerellaceae</taxon>
        <taxon>Colletotrichum</taxon>
        <taxon>Colletotrichum spaethianum species complex</taxon>
    </lineage>
</organism>
<keyword evidence="10" id="KW-1185">Reference proteome</keyword>
<feature type="domain" description="Rhodopsin" evidence="8">
    <location>
        <begin position="140"/>
        <end position="222"/>
    </location>
</feature>
<sequence length="271" mass="30068">MSNTTLRPDIFGSTPSESLSTDTRRPIVIGVASAVTGIAIIFLAVRVYIRGYLLKAWGLDDTMFIWSCFLVPSVLMYQITFACVKATFILQYRRAFALPHVKTFCDIFLGVIFFIMGATLISSGLILRVFLQPYYLPNPYTNAALNLLTDIIIFILPLALLRRVHLGTTQKIGLIASFAVGIFAISVLRISSLSTSINTIDIKYKAVPLVLFSLAESTSRILTQTSIRIDRRLWWIKGPTDQQEPVVANKSDNPTDGTLLRGTLENITGDN</sequence>
<dbReference type="EMBL" id="LFIW01001337">
    <property type="protein sequence ID" value="KZL82760.1"/>
    <property type="molecule type" value="Genomic_DNA"/>
</dbReference>
<feature type="region of interest" description="Disordered" evidence="6">
    <location>
        <begin position="1"/>
        <end position="21"/>
    </location>
</feature>
<dbReference type="AlphaFoldDB" id="A0A167CLV2"/>
<evidence type="ECO:0000256" key="4">
    <source>
        <dbReference type="ARBA" id="ARBA00023136"/>
    </source>
</evidence>
<evidence type="ECO:0000256" key="2">
    <source>
        <dbReference type="ARBA" id="ARBA00022692"/>
    </source>
</evidence>
<dbReference type="PANTHER" id="PTHR33048:SF47">
    <property type="entry name" value="INTEGRAL MEMBRANE PROTEIN-RELATED"/>
    <property type="match status" value="1"/>
</dbReference>